<proteinExistence type="predicted"/>
<organism evidence="7 8">
    <name type="scientific">Ktedonobacter robiniae</name>
    <dbReference type="NCBI Taxonomy" id="2778365"/>
    <lineage>
        <taxon>Bacteria</taxon>
        <taxon>Bacillati</taxon>
        <taxon>Chloroflexota</taxon>
        <taxon>Ktedonobacteria</taxon>
        <taxon>Ktedonobacterales</taxon>
        <taxon>Ktedonobacteraceae</taxon>
        <taxon>Ktedonobacter</taxon>
    </lineage>
</organism>
<dbReference type="PANTHER" id="PTHR43189">
    <property type="entry name" value="ZINC-TYPE ALCOHOL DEHYDROGENASE-LIKE PROTEIN C1198.01-RELATED"/>
    <property type="match status" value="1"/>
</dbReference>
<keyword evidence="8" id="KW-1185">Reference proteome</keyword>
<evidence type="ECO:0000256" key="2">
    <source>
        <dbReference type="ARBA" id="ARBA00022723"/>
    </source>
</evidence>
<dbReference type="InterPro" id="IPR031640">
    <property type="entry name" value="Glu_dehyd_C"/>
</dbReference>
<dbReference type="RefSeq" id="WP_201375216.1">
    <property type="nucleotide sequence ID" value="NZ_BNJG01000003.1"/>
</dbReference>
<dbReference type="SUPFAM" id="SSF50129">
    <property type="entry name" value="GroES-like"/>
    <property type="match status" value="1"/>
</dbReference>
<keyword evidence="2" id="KW-0479">Metal-binding</keyword>
<evidence type="ECO:0000259" key="6">
    <source>
        <dbReference type="Pfam" id="PF16912"/>
    </source>
</evidence>
<evidence type="ECO:0000256" key="1">
    <source>
        <dbReference type="ARBA" id="ARBA00001947"/>
    </source>
</evidence>
<dbReference type="Pfam" id="PF08240">
    <property type="entry name" value="ADH_N"/>
    <property type="match status" value="1"/>
</dbReference>
<dbReference type="Gene3D" id="3.90.180.10">
    <property type="entry name" value="Medium-chain alcohol dehydrogenases, catalytic domain"/>
    <property type="match status" value="1"/>
</dbReference>
<dbReference type="Gene3D" id="3.40.50.720">
    <property type="entry name" value="NAD(P)-binding Rossmann-like Domain"/>
    <property type="match status" value="1"/>
</dbReference>
<feature type="domain" description="Alcohol dehydrogenase-like N-terminal" evidence="5">
    <location>
        <begin position="25"/>
        <end position="142"/>
    </location>
</feature>
<dbReference type="InterPro" id="IPR036291">
    <property type="entry name" value="NAD(P)-bd_dom_sf"/>
</dbReference>
<reference evidence="7 8" key="1">
    <citation type="journal article" date="2021" name="Int. J. Syst. Evol. Microbiol.">
        <title>Reticulibacter mediterranei gen. nov., sp. nov., within the new family Reticulibacteraceae fam. nov., and Ktedonospora formicarum gen. nov., sp. nov., Ktedonobacter robiniae sp. nov., Dictyobacter formicarum sp. nov. and Dictyobacter arantiisoli sp. nov., belonging to the class Ktedonobacteria.</title>
        <authorList>
            <person name="Yabe S."/>
            <person name="Zheng Y."/>
            <person name="Wang C.M."/>
            <person name="Sakai Y."/>
            <person name="Abe K."/>
            <person name="Yokota A."/>
            <person name="Donadio S."/>
            <person name="Cavaletti L."/>
            <person name="Monciardini P."/>
        </authorList>
    </citation>
    <scope>NUCLEOTIDE SEQUENCE [LARGE SCALE GENOMIC DNA]</scope>
    <source>
        <strain evidence="7 8">SOSP1-30</strain>
    </source>
</reference>
<keyword evidence="4" id="KW-0560">Oxidoreductase</keyword>
<dbReference type="PANTHER" id="PTHR43189:SF2">
    <property type="entry name" value="GLUCOSE 1-DEHYDROGENASE"/>
    <property type="match status" value="1"/>
</dbReference>
<protein>
    <submittedName>
        <fullName evidence="7">Glucose dehydrogenase</fullName>
    </submittedName>
</protein>
<comment type="cofactor">
    <cofactor evidence="1">
        <name>Zn(2+)</name>
        <dbReference type="ChEBI" id="CHEBI:29105"/>
    </cofactor>
</comment>
<sequence length="372" mass="40955">MKAIAVFPARREVMLIEQKEPVITQPDQVKLRMLEVGICGTDKEICSFAYGTPPAGSDYLLIGHEALGEVIEVGAAVTQLAPGDLVVPTVRRPCPHERCRSCRAGHQDFCETEDFTERGIKGTHGYLAEFVVDEAQYMNRVPQHLREVAVLVEPLTIAEKAEYQLYKLMQRRPPWIDPTLSERAQGRGHTALVLGAGPVGLLGAMALRAREFETFIYSRGQVPNPQSEVAQAIGATYFSSQVLPTSQLTTHTGPIDLVYEAVGHSPLMFEVLRALGPNGIYVLTGIPGWPTLIEADFAALFRDMVLKNQVVLGTVNAGAHDFGAAIMDLEIFYQRWPDAVRALLAERTPIEQAVERILGWPAGIKSVISFQR</sequence>
<evidence type="ECO:0000256" key="4">
    <source>
        <dbReference type="ARBA" id="ARBA00023002"/>
    </source>
</evidence>
<keyword evidence="3" id="KW-0862">Zinc</keyword>
<gene>
    <name evidence="7" type="ORF">KSB_74600</name>
</gene>
<dbReference type="Proteomes" id="UP000654345">
    <property type="component" value="Unassembled WGS sequence"/>
</dbReference>
<comment type="caution">
    <text evidence="7">The sequence shown here is derived from an EMBL/GenBank/DDBJ whole genome shotgun (WGS) entry which is preliminary data.</text>
</comment>
<feature type="domain" description="Glucose dehydrogenase C-terminal" evidence="6">
    <location>
        <begin position="147"/>
        <end position="368"/>
    </location>
</feature>
<accession>A0ABQ3V2X5</accession>
<evidence type="ECO:0000256" key="3">
    <source>
        <dbReference type="ARBA" id="ARBA00022833"/>
    </source>
</evidence>
<dbReference type="SUPFAM" id="SSF51735">
    <property type="entry name" value="NAD(P)-binding Rossmann-fold domains"/>
    <property type="match status" value="1"/>
</dbReference>
<dbReference type="Pfam" id="PF16912">
    <property type="entry name" value="Glu_dehyd_C"/>
    <property type="match status" value="1"/>
</dbReference>
<evidence type="ECO:0000259" key="5">
    <source>
        <dbReference type="Pfam" id="PF08240"/>
    </source>
</evidence>
<name>A0ABQ3V2X5_9CHLR</name>
<evidence type="ECO:0000313" key="8">
    <source>
        <dbReference type="Proteomes" id="UP000654345"/>
    </source>
</evidence>
<dbReference type="CDD" id="cd08230">
    <property type="entry name" value="glucose_DH"/>
    <property type="match status" value="1"/>
</dbReference>
<dbReference type="InterPro" id="IPR011032">
    <property type="entry name" value="GroES-like_sf"/>
</dbReference>
<evidence type="ECO:0000313" key="7">
    <source>
        <dbReference type="EMBL" id="GHO58985.1"/>
    </source>
</evidence>
<dbReference type="EMBL" id="BNJG01000003">
    <property type="protein sequence ID" value="GHO58985.1"/>
    <property type="molecule type" value="Genomic_DNA"/>
</dbReference>
<dbReference type="InterPro" id="IPR013154">
    <property type="entry name" value="ADH-like_N"/>
</dbReference>